<feature type="signal peptide" evidence="6">
    <location>
        <begin position="1"/>
        <end position="24"/>
    </location>
</feature>
<dbReference type="PANTHER" id="PTHR30329:SF21">
    <property type="entry name" value="LIPOPROTEIN YIAD-RELATED"/>
    <property type="match status" value="1"/>
</dbReference>
<name>A0A2T1ND17_9FLAO</name>
<reference evidence="8 9" key="1">
    <citation type="submission" date="2018-03" db="EMBL/GenBank/DDBJ databases">
        <title>Mesoflavibacter sp. HG37 and Mesoflavibacter sp. HG96 sp.nov., two marine bacteria isolated from seawater of Western Pacific Ocean.</title>
        <authorList>
            <person name="Cheng H."/>
            <person name="Wu Y.-H."/>
            <person name="Guo L.-L."/>
            <person name="Xu X.-W."/>
        </authorList>
    </citation>
    <scope>NUCLEOTIDE SEQUENCE [LARGE SCALE GENOMIC DNA]</scope>
    <source>
        <strain evidence="8 9">KCTC 32269</strain>
    </source>
</reference>
<dbReference type="Gene3D" id="3.30.1330.60">
    <property type="entry name" value="OmpA-like domain"/>
    <property type="match status" value="2"/>
</dbReference>
<gene>
    <name evidence="8" type="ORF">C7H52_03280</name>
</gene>
<comment type="caution">
    <text evidence="8">The sequence shown here is derived from an EMBL/GenBank/DDBJ whole genome shotgun (WGS) entry which is preliminary data.</text>
</comment>
<dbReference type="EMBL" id="PXOQ01000007">
    <property type="protein sequence ID" value="PSG90316.1"/>
    <property type="molecule type" value="Genomic_DNA"/>
</dbReference>
<accession>A0A2T1ND17</accession>
<sequence length="292" mass="34019">MYFKHTYKLVFLLCIGLISNVITAQKDYKHDVYFDTDKYEVPLTEENRLLLFISTLDTLKVSKIAIYGFCDDRGTNDYNLKLSQQRADKIKDLFSGYGIDESLITNVNGKGEILLKVIKEAELNQIRGLNRKVEILVSTVAKKKEELEEEKLAENSKMQRTIDDLDKDLIQKGDKLLLENIHFKTNYSYITKESKPVLEKIAAVLKRNPHVYFTIEGHVCCTEGSRDAIDKKTKKRNLSVARARFIFNYLEDQGINRNRMKYVGMRRRYPLGGDPEFDRRVEILITYIGKRR</sequence>
<feature type="domain" description="OmpA-like" evidence="7">
    <location>
        <begin position="170"/>
        <end position="292"/>
    </location>
</feature>
<keyword evidence="8" id="KW-0966">Cell projection</keyword>
<dbReference type="InterPro" id="IPR006665">
    <property type="entry name" value="OmpA-like"/>
</dbReference>
<protein>
    <submittedName>
        <fullName evidence="8">Flagellar motor protein MotB</fullName>
    </submittedName>
</protein>
<feature type="coiled-coil region" evidence="5">
    <location>
        <begin position="130"/>
        <end position="164"/>
    </location>
</feature>
<keyword evidence="3" id="KW-0998">Cell outer membrane</keyword>
<dbReference type="CDD" id="cd07185">
    <property type="entry name" value="OmpA_C-like"/>
    <property type="match status" value="2"/>
</dbReference>
<organism evidence="8 9">
    <name type="scientific">Aurantibacter aestuarii</name>
    <dbReference type="NCBI Taxonomy" id="1266046"/>
    <lineage>
        <taxon>Bacteria</taxon>
        <taxon>Pseudomonadati</taxon>
        <taxon>Bacteroidota</taxon>
        <taxon>Flavobacteriia</taxon>
        <taxon>Flavobacteriales</taxon>
        <taxon>Flavobacteriaceae</taxon>
        <taxon>Aurantibacter</taxon>
    </lineage>
</organism>
<evidence type="ECO:0000256" key="6">
    <source>
        <dbReference type="SAM" id="SignalP"/>
    </source>
</evidence>
<feature type="domain" description="OmpA-like" evidence="7">
    <location>
        <begin position="21"/>
        <end position="141"/>
    </location>
</feature>
<dbReference type="OrthoDB" id="9782229at2"/>
<keyword evidence="9" id="KW-1185">Reference proteome</keyword>
<dbReference type="InterPro" id="IPR050330">
    <property type="entry name" value="Bact_OuterMem_StrucFunc"/>
</dbReference>
<dbReference type="PRINTS" id="PR01021">
    <property type="entry name" value="OMPADOMAIN"/>
</dbReference>
<dbReference type="Pfam" id="PF00691">
    <property type="entry name" value="OmpA"/>
    <property type="match status" value="2"/>
</dbReference>
<dbReference type="PROSITE" id="PS51123">
    <property type="entry name" value="OMPA_2"/>
    <property type="match status" value="2"/>
</dbReference>
<keyword evidence="8" id="KW-0282">Flagellum</keyword>
<evidence type="ECO:0000256" key="5">
    <source>
        <dbReference type="SAM" id="Coils"/>
    </source>
</evidence>
<evidence type="ECO:0000256" key="2">
    <source>
        <dbReference type="ARBA" id="ARBA00023136"/>
    </source>
</evidence>
<dbReference type="GO" id="GO:0009279">
    <property type="term" value="C:cell outer membrane"/>
    <property type="evidence" value="ECO:0007669"/>
    <property type="project" value="UniProtKB-SubCell"/>
</dbReference>
<dbReference type="InterPro" id="IPR006664">
    <property type="entry name" value="OMP_bac"/>
</dbReference>
<keyword evidence="5" id="KW-0175">Coiled coil</keyword>
<evidence type="ECO:0000256" key="4">
    <source>
        <dbReference type="PROSITE-ProRule" id="PRU00473"/>
    </source>
</evidence>
<keyword evidence="8" id="KW-0969">Cilium</keyword>
<dbReference type="SUPFAM" id="SSF103088">
    <property type="entry name" value="OmpA-like"/>
    <property type="match status" value="2"/>
</dbReference>
<evidence type="ECO:0000256" key="1">
    <source>
        <dbReference type="ARBA" id="ARBA00004442"/>
    </source>
</evidence>
<proteinExistence type="predicted"/>
<evidence type="ECO:0000313" key="9">
    <source>
        <dbReference type="Proteomes" id="UP000238426"/>
    </source>
</evidence>
<evidence type="ECO:0000259" key="7">
    <source>
        <dbReference type="PROSITE" id="PS51123"/>
    </source>
</evidence>
<dbReference type="PANTHER" id="PTHR30329">
    <property type="entry name" value="STATOR ELEMENT OF FLAGELLAR MOTOR COMPLEX"/>
    <property type="match status" value="1"/>
</dbReference>
<dbReference type="RefSeq" id="WP_106462456.1">
    <property type="nucleotide sequence ID" value="NZ_PXOQ01000007.1"/>
</dbReference>
<evidence type="ECO:0000313" key="8">
    <source>
        <dbReference type="EMBL" id="PSG90316.1"/>
    </source>
</evidence>
<comment type="subcellular location">
    <subcellularLocation>
        <location evidence="1">Cell outer membrane</location>
    </subcellularLocation>
</comment>
<dbReference type="InterPro" id="IPR036737">
    <property type="entry name" value="OmpA-like_sf"/>
</dbReference>
<keyword evidence="6" id="KW-0732">Signal</keyword>
<dbReference type="Proteomes" id="UP000238426">
    <property type="component" value="Unassembled WGS sequence"/>
</dbReference>
<dbReference type="AlphaFoldDB" id="A0A2T1ND17"/>
<evidence type="ECO:0000256" key="3">
    <source>
        <dbReference type="ARBA" id="ARBA00023237"/>
    </source>
</evidence>
<feature type="chain" id="PRO_5015647266" evidence="6">
    <location>
        <begin position="25"/>
        <end position="292"/>
    </location>
</feature>
<keyword evidence="2 4" id="KW-0472">Membrane</keyword>